<organism evidence="1 2">
    <name type="scientific">Laetiporus sulphureus 93-53</name>
    <dbReference type="NCBI Taxonomy" id="1314785"/>
    <lineage>
        <taxon>Eukaryota</taxon>
        <taxon>Fungi</taxon>
        <taxon>Dikarya</taxon>
        <taxon>Basidiomycota</taxon>
        <taxon>Agaricomycotina</taxon>
        <taxon>Agaricomycetes</taxon>
        <taxon>Polyporales</taxon>
        <taxon>Laetiporus</taxon>
    </lineage>
</organism>
<evidence type="ECO:0000313" key="2">
    <source>
        <dbReference type="Proteomes" id="UP000076871"/>
    </source>
</evidence>
<dbReference type="RefSeq" id="XP_040767201.1">
    <property type="nucleotide sequence ID" value="XM_040912173.1"/>
</dbReference>
<keyword evidence="2" id="KW-1185">Reference proteome</keyword>
<dbReference type="EMBL" id="KV427611">
    <property type="protein sequence ID" value="KZT09461.1"/>
    <property type="molecule type" value="Genomic_DNA"/>
</dbReference>
<dbReference type="AlphaFoldDB" id="A0A165FVF1"/>
<protein>
    <recommendedName>
        <fullName evidence="3">F-box domain-containing protein</fullName>
    </recommendedName>
</protein>
<evidence type="ECO:0000313" key="1">
    <source>
        <dbReference type="EMBL" id="KZT09461.1"/>
    </source>
</evidence>
<accession>A0A165FVF1</accession>
<proteinExistence type="predicted"/>
<evidence type="ECO:0008006" key="3">
    <source>
        <dbReference type="Google" id="ProtNLM"/>
    </source>
</evidence>
<gene>
    <name evidence="1" type="ORF">LAESUDRAFT_756423</name>
</gene>
<reference evidence="1 2" key="1">
    <citation type="journal article" date="2016" name="Mol. Biol. Evol.">
        <title>Comparative Genomics of Early-Diverging Mushroom-Forming Fungi Provides Insights into the Origins of Lignocellulose Decay Capabilities.</title>
        <authorList>
            <person name="Nagy L.G."/>
            <person name="Riley R."/>
            <person name="Tritt A."/>
            <person name="Adam C."/>
            <person name="Daum C."/>
            <person name="Floudas D."/>
            <person name="Sun H."/>
            <person name="Yadav J.S."/>
            <person name="Pangilinan J."/>
            <person name="Larsson K.H."/>
            <person name="Matsuura K."/>
            <person name="Barry K."/>
            <person name="Labutti K."/>
            <person name="Kuo R."/>
            <person name="Ohm R.A."/>
            <person name="Bhattacharya S.S."/>
            <person name="Shirouzu T."/>
            <person name="Yoshinaga Y."/>
            <person name="Martin F.M."/>
            <person name="Grigoriev I.V."/>
            <person name="Hibbett D.S."/>
        </authorList>
    </citation>
    <scope>NUCLEOTIDE SEQUENCE [LARGE SCALE GENOMIC DNA]</scope>
    <source>
        <strain evidence="1 2">93-53</strain>
    </source>
</reference>
<dbReference type="Proteomes" id="UP000076871">
    <property type="component" value="Unassembled WGS sequence"/>
</dbReference>
<dbReference type="InParanoid" id="A0A165FVF1"/>
<dbReference type="GeneID" id="63829201"/>
<name>A0A165FVF1_9APHY</name>
<sequence>MVLKPHIHRIRTFSAYVQPIKFMHTLLFRLKTGAPHLEELTLRMDPMDPMDLLARLGRLTAPTVTPFTARPLFSGETPALRSVTLSCVSLPWTTPTYQNLLHLKLLDQCDLLSQITRLVPNVTRIDRLVSLPDLRELELSFIQPSYISAILAHLSLPGDTKITLRAVIEDPYRHIYRMLPKDYTAIHTLCNFRTFEIFTMAERKFAVVYVSAALNLSNVESFMVSDPTAQLSLPLPQWRGVLRSMARVRMLRFIDMATKCLSSALEALRTPYESLAGVKRNLICPELKNLEFVGGTYSDAFSSNLVLLSHNPNVDEGRINGFD</sequence>